<name>A0A9W7YIL9_9FUNG</name>
<evidence type="ECO:0000256" key="1">
    <source>
        <dbReference type="SAM" id="MobiDB-lite"/>
    </source>
</evidence>
<feature type="compositionally biased region" description="Gly residues" evidence="1">
    <location>
        <begin position="170"/>
        <end position="179"/>
    </location>
</feature>
<feature type="region of interest" description="Disordered" evidence="1">
    <location>
        <begin position="156"/>
        <end position="183"/>
    </location>
</feature>
<evidence type="ECO:0000313" key="4">
    <source>
        <dbReference type="EMBL" id="KAJ1735904.1"/>
    </source>
</evidence>
<organism evidence="4 5">
    <name type="scientific">Coemansia biformis</name>
    <dbReference type="NCBI Taxonomy" id="1286918"/>
    <lineage>
        <taxon>Eukaryota</taxon>
        <taxon>Fungi</taxon>
        <taxon>Fungi incertae sedis</taxon>
        <taxon>Zoopagomycota</taxon>
        <taxon>Kickxellomycotina</taxon>
        <taxon>Kickxellomycetes</taxon>
        <taxon>Kickxellales</taxon>
        <taxon>Kickxellaceae</taxon>
        <taxon>Coemansia</taxon>
    </lineage>
</organism>
<keyword evidence="2" id="KW-1133">Transmembrane helix</keyword>
<accession>A0A9W7YIL9</accession>
<keyword evidence="3" id="KW-0732">Signal</keyword>
<dbReference type="EMBL" id="JANBOI010000008">
    <property type="protein sequence ID" value="KAJ1735904.1"/>
    <property type="molecule type" value="Genomic_DNA"/>
</dbReference>
<dbReference type="InterPro" id="IPR007245">
    <property type="entry name" value="PIG-T"/>
</dbReference>
<dbReference type="GO" id="GO:0042765">
    <property type="term" value="C:GPI-anchor transamidase complex"/>
    <property type="evidence" value="ECO:0007669"/>
    <property type="project" value="InterPro"/>
</dbReference>
<dbReference type="GO" id="GO:0016255">
    <property type="term" value="P:attachment of GPI anchor to protein"/>
    <property type="evidence" value="ECO:0007669"/>
    <property type="project" value="InterPro"/>
</dbReference>
<evidence type="ECO:0000256" key="2">
    <source>
        <dbReference type="SAM" id="Phobius"/>
    </source>
</evidence>
<reference evidence="4" key="1">
    <citation type="submission" date="2022-07" db="EMBL/GenBank/DDBJ databases">
        <title>Phylogenomic reconstructions and comparative analyses of Kickxellomycotina fungi.</title>
        <authorList>
            <person name="Reynolds N.K."/>
            <person name="Stajich J.E."/>
            <person name="Barry K."/>
            <person name="Grigoriev I.V."/>
            <person name="Crous P."/>
            <person name="Smith M.E."/>
        </authorList>
    </citation>
    <scope>NUCLEOTIDE SEQUENCE</scope>
    <source>
        <strain evidence="4">BCRC 34381</strain>
    </source>
</reference>
<dbReference type="Pfam" id="PF04113">
    <property type="entry name" value="Gpi16"/>
    <property type="match status" value="2"/>
</dbReference>
<dbReference type="Proteomes" id="UP001143981">
    <property type="component" value="Unassembled WGS sequence"/>
</dbReference>
<protein>
    <submittedName>
        <fullName evidence="4">Subunit of the glycosylphosphatidylinositol transamidase complex-like protein</fullName>
    </submittedName>
</protein>
<sequence>MRALLWIAALAAAGGGVAASAGSRRETFSEDLLVKPLPDGKVLLHFEFSVQRALSTGIEGQHSYRLFPRQIGEIALRYGVRELQLAFTQGGWRDKWGYAPVASQGAGAEILARIEGPPEEAARQWKGLANALSGVFCASLNFVGQENTSSPRLTFAETTNADSNGSTSGSTGGSTGSNTGGSVLKHGYLPRENVCTENLTPWIKQLPCQSKSGIAALLNPHRLFNMHFHSMGASLAAATDATSGTPVLHYKQHVSVVLDPSTFGLGSNWTLGELMDRDLAAACPVASQSTVRVVASRPDLQTNSRPDSTGQVAGHTTHTFDLQKRRLDDIGLSFGSAAGPPPASTLPAISAHRYVTGHGGISGGIEAIIVNRRAEPVRIVYLDVLPWYLRVYSHTLKVESTAAGGRTAALAPSRLLFTPAVDRGRPSSLEVEMYLPPNSHTTLRFDCEKGFLKYTEHPPDANRGFNIGPAIVSYELPVADPAASQPLFCAAANGQAPGKACAVRIYTELFLASLPTPDFSMPYNVVSLTCTVLALFFGRVFNLLTRDFAILKQADI</sequence>
<dbReference type="PANTHER" id="PTHR12959:SF11">
    <property type="entry name" value="GPI TRANSAMIDASE COMPONENT PIG-T"/>
    <property type="match status" value="1"/>
</dbReference>
<gene>
    <name evidence="4" type="primary">GPI16</name>
    <name evidence="4" type="ORF">LPJ61_000277</name>
</gene>
<evidence type="ECO:0000313" key="5">
    <source>
        <dbReference type="Proteomes" id="UP001143981"/>
    </source>
</evidence>
<keyword evidence="2" id="KW-0812">Transmembrane</keyword>
<keyword evidence="2" id="KW-0472">Membrane</keyword>
<dbReference type="PANTHER" id="PTHR12959">
    <property type="entry name" value="GPI TRANSAMIDASE COMPONENT PIG-T-RELATED"/>
    <property type="match status" value="1"/>
</dbReference>
<dbReference type="OrthoDB" id="331263at2759"/>
<feature type="signal peptide" evidence="3">
    <location>
        <begin position="1"/>
        <end position="19"/>
    </location>
</feature>
<feature type="transmembrane region" description="Helical" evidence="2">
    <location>
        <begin position="523"/>
        <end position="544"/>
    </location>
</feature>
<keyword evidence="5" id="KW-1185">Reference proteome</keyword>
<proteinExistence type="predicted"/>
<evidence type="ECO:0000256" key="3">
    <source>
        <dbReference type="SAM" id="SignalP"/>
    </source>
</evidence>
<dbReference type="AlphaFoldDB" id="A0A9W7YIL9"/>
<feature type="chain" id="PRO_5040996754" evidence="3">
    <location>
        <begin position="20"/>
        <end position="556"/>
    </location>
</feature>
<comment type="caution">
    <text evidence="4">The sequence shown here is derived from an EMBL/GenBank/DDBJ whole genome shotgun (WGS) entry which is preliminary data.</text>
</comment>